<dbReference type="Pfam" id="PF13460">
    <property type="entry name" value="NAD_binding_10"/>
    <property type="match status" value="1"/>
</dbReference>
<evidence type="ECO:0000256" key="1">
    <source>
        <dbReference type="ARBA" id="ARBA00038376"/>
    </source>
</evidence>
<dbReference type="SUPFAM" id="SSF51735">
    <property type="entry name" value="NAD(P)-binding Rossmann-fold domains"/>
    <property type="match status" value="1"/>
</dbReference>
<evidence type="ECO:0000313" key="3">
    <source>
        <dbReference type="EMBL" id="KAL1876378.1"/>
    </source>
</evidence>
<name>A0ABR3XK77_9PEZI</name>
<reference evidence="3 4" key="1">
    <citation type="journal article" date="2024" name="Commun. Biol.">
        <title>Comparative genomic analysis of thermophilic fungi reveals convergent evolutionary adaptations and gene losses.</title>
        <authorList>
            <person name="Steindorff A.S."/>
            <person name="Aguilar-Pontes M.V."/>
            <person name="Robinson A.J."/>
            <person name="Andreopoulos B."/>
            <person name="LaButti K."/>
            <person name="Kuo A."/>
            <person name="Mondo S."/>
            <person name="Riley R."/>
            <person name="Otillar R."/>
            <person name="Haridas S."/>
            <person name="Lipzen A."/>
            <person name="Grimwood J."/>
            <person name="Schmutz J."/>
            <person name="Clum A."/>
            <person name="Reid I.D."/>
            <person name="Moisan M.C."/>
            <person name="Butler G."/>
            <person name="Nguyen T.T.M."/>
            <person name="Dewar K."/>
            <person name="Conant G."/>
            <person name="Drula E."/>
            <person name="Henrissat B."/>
            <person name="Hansel C."/>
            <person name="Singer S."/>
            <person name="Hutchinson M.I."/>
            <person name="de Vries R.P."/>
            <person name="Natvig D.O."/>
            <person name="Powell A.J."/>
            <person name="Tsang A."/>
            <person name="Grigoriev I.V."/>
        </authorList>
    </citation>
    <scope>NUCLEOTIDE SEQUENCE [LARGE SCALE GENOMIC DNA]</scope>
    <source>
        <strain evidence="3 4">ATCC 24622</strain>
    </source>
</reference>
<dbReference type="PANTHER" id="PTHR15020:SF50">
    <property type="entry name" value="UPF0659 PROTEIN YMR090W"/>
    <property type="match status" value="1"/>
</dbReference>
<dbReference type="Proteomes" id="UP001586593">
    <property type="component" value="Unassembled WGS sequence"/>
</dbReference>
<comment type="caution">
    <text evidence="3">The sequence shown here is derived from an EMBL/GenBank/DDBJ whole genome shotgun (WGS) entry which is preliminary data.</text>
</comment>
<proteinExistence type="inferred from homology"/>
<dbReference type="EMBL" id="JAZHXJ010000079">
    <property type="protein sequence ID" value="KAL1876378.1"/>
    <property type="molecule type" value="Genomic_DNA"/>
</dbReference>
<dbReference type="InterPro" id="IPR016040">
    <property type="entry name" value="NAD(P)-bd_dom"/>
</dbReference>
<gene>
    <name evidence="3" type="ORF">VTK73DRAFT_9447</name>
</gene>
<comment type="similarity">
    <text evidence="1">Belongs to the avfA family.</text>
</comment>
<dbReference type="PANTHER" id="PTHR15020">
    <property type="entry name" value="FLAVIN REDUCTASE-RELATED"/>
    <property type="match status" value="1"/>
</dbReference>
<dbReference type="InterPro" id="IPR036291">
    <property type="entry name" value="NAD(P)-bd_dom_sf"/>
</dbReference>
<feature type="domain" description="NAD(P)-binding" evidence="2">
    <location>
        <begin position="11"/>
        <end position="222"/>
    </location>
</feature>
<keyword evidence="4" id="KW-1185">Reference proteome</keyword>
<protein>
    <recommendedName>
        <fullName evidence="2">NAD(P)-binding domain-containing protein</fullName>
    </recommendedName>
</protein>
<accession>A0ABR3XK77</accession>
<organism evidence="3 4">
    <name type="scientific">Phialemonium thermophilum</name>
    <dbReference type="NCBI Taxonomy" id="223376"/>
    <lineage>
        <taxon>Eukaryota</taxon>
        <taxon>Fungi</taxon>
        <taxon>Dikarya</taxon>
        <taxon>Ascomycota</taxon>
        <taxon>Pezizomycotina</taxon>
        <taxon>Sordariomycetes</taxon>
        <taxon>Sordariomycetidae</taxon>
        <taxon>Cephalothecales</taxon>
        <taxon>Cephalothecaceae</taxon>
        <taxon>Phialemonium</taxon>
    </lineage>
</organism>
<evidence type="ECO:0000259" key="2">
    <source>
        <dbReference type="Pfam" id="PF13460"/>
    </source>
</evidence>
<evidence type="ECO:0000313" key="4">
    <source>
        <dbReference type="Proteomes" id="UP001586593"/>
    </source>
</evidence>
<dbReference type="Gene3D" id="3.40.50.720">
    <property type="entry name" value="NAD(P)-binding Rossmann-like Domain"/>
    <property type="match status" value="1"/>
</dbReference>
<sequence>MNSRPHVLLLGGHSRVGQLLTPLLLNRSWAVTSLIRTKHEIPDIAKLSEHHRGKLDILVADLEDVKDQASAQSILNKVNPDYVVFSAGAGGKGPQERTLHIDRDAATYFIRAAAETPSVTRFLLISWLACRHKRPSWWDEEQWKYAEEAYKSLGVYSDAKLASDDELRAAAAKRPEGFAAVDLRPGWLTNEKPGKVELGKTKRADGYISRASVAEVADALLAAEGLKSQWLDLVDGDEPVKAAVEKVVKDGVDAYSDN</sequence>